<dbReference type="RefSeq" id="WP_382269679.1">
    <property type="nucleotide sequence ID" value="NZ_JBHTBU010000001.1"/>
</dbReference>
<accession>A0ABW2I615</accession>
<keyword evidence="2" id="KW-1185">Reference proteome</keyword>
<comment type="caution">
    <text evidence="1">The sequence shown here is derived from an EMBL/GenBank/DDBJ whole genome shotgun (WGS) entry which is preliminary data.</text>
</comment>
<reference evidence="2" key="1">
    <citation type="journal article" date="2019" name="Int. J. Syst. Evol. Microbiol.">
        <title>The Global Catalogue of Microorganisms (GCM) 10K type strain sequencing project: providing services to taxonomists for standard genome sequencing and annotation.</title>
        <authorList>
            <consortium name="The Broad Institute Genomics Platform"/>
            <consortium name="The Broad Institute Genome Sequencing Center for Infectious Disease"/>
            <person name="Wu L."/>
            <person name="Ma J."/>
        </authorList>
    </citation>
    <scope>NUCLEOTIDE SEQUENCE [LARGE SCALE GENOMIC DNA]</scope>
    <source>
        <strain evidence="2">KACC 12508</strain>
    </source>
</reference>
<dbReference type="EMBL" id="JBHTBU010000001">
    <property type="protein sequence ID" value="MFC7286465.1"/>
    <property type="molecule type" value="Genomic_DNA"/>
</dbReference>
<dbReference type="Proteomes" id="UP001596542">
    <property type="component" value="Unassembled WGS sequence"/>
</dbReference>
<gene>
    <name evidence="1" type="ORF">ACFQPC_00295</name>
</gene>
<protein>
    <submittedName>
        <fullName evidence="1">Uncharacterized protein</fullName>
    </submittedName>
</protein>
<name>A0ABW2I615_9BURK</name>
<evidence type="ECO:0000313" key="1">
    <source>
        <dbReference type="EMBL" id="MFC7286465.1"/>
    </source>
</evidence>
<evidence type="ECO:0000313" key="2">
    <source>
        <dbReference type="Proteomes" id="UP001596542"/>
    </source>
</evidence>
<proteinExistence type="predicted"/>
<sequence>MKELKLLANHRYLLKYEKSQKNLAIIEAKSILQAKARALQLSETTNLIEKNEKIEVVEVSTAMQLPTFLDAYFILFNESAISTKH</sequence>
<organism evidence="1 2">
    <name type="scientific">Herminiimonas glaciei</name>
    <dbReference type="NCBI Taxonomy" id="523788"/>
    <lineage>
        <taxon>Bacteria</taxon>
        <taxon>Pseudomonadati</taxon>
        <taxon>Pseudomonadota</taxon>
        <taxon>Betaproteobacteria</taxon>
        <taxon>Burkholderiales</taxon>
        <taxon>Oxalobacteraceae</taxon>
        <taxon>Herminiimonas</taxon>
    </lineage>
</organism>